<keyword evidence="1" id="KW-1133">Transmembrane helix</keyword>
<feature type="transmembrane region" description="Helical" evidence="1">
    <location>
        <begin position="220"/>
        <end position="244"/>
    </location>
</feature>
<dbReference type="PANTHER" id="PTHR22911">
    <property type="entry name" value="ACYL-MALONYL CONDENSING ENZYME-RELATED"/>
    <property type="match status" value="1"/>
</dbReference>
<feature type="transmembrane region" description="Helical" evidence="1">
    <location>
        <begin position="158"/>
        <end position="177"/>
    </location>
</feature>
<feature type="transmembrane region" description="Helical" evidence="1">
    <location>
        <begin position="189"/>
        <end position="208"/>
    </location>
</feature>
<feature type="transmembrane region" description="Helical" evidence="1">
    <location>
        <begin position="103"/>
        <end position="123"/>
    </location>
</feature>
<evidence type="ECO:0000256" key="1">
    <source>
        <dbReference type="SAM" id="Phobius"/>
    </source>
</evidence>
<keyword evidence="1" id="KW-0472">Membrane</keyword>
<dbReference type="Pfam" id="PF00892">
    <property type="entry name" value="EamA"/>
    <property type="match status" value="2"/>
</dbReference>
<proteinExistence type="predicted"/>
<evidence type="ECO:0000259" key="2">
    <source>
        <dbReference type="Pfam" id="PF00892"/>
    </source>
</evidence>
<dbReference type="InterPro" id="IPR000620">
    <property type="entry name" value="EamA_dom"/>
</dbReference>
<accession>A0A975U3V8</accession>
<organism evidence="3 4">
    <name type="scientific">Elioraea tepida</name>
    <dbReference type="NCBI Taxonomy" id="2843330"/>
    <lineage>
        <taxon>Bacteria</taxon>
        <taxon>Pseudomonadati</taxon>
        <taxon>Pseudomonadota</taxon>
        <taxon>Alphaproteobacteria</taxon>
        <taxon>Acetobacterales</taxon>
        <taxon>Elioraeaceae</taxon>
        <taxon>Elioraea</taxon>
    </lineage>
</organism>
<evidence type="ECO:0000313" key="3">
    <source>
        <dbReference type="EMBL" id="QXM25895.1"/>
    </source>
</evidence>
<feature type="domain" description="EamA" evidence="2">
    <location>
        <begin position="159"/>
        <end position="293"/>
    </location>
</feature>
<keyword evidence="1" id="KW-0812">Transmembrane</keyword>
<feature type="transmembrane region" description="Helical" evidence="1">
    <location>
        <begin position="135"/>
        <end position="152"/>
    </location>
</feature>
<sequence>MGKSGFGRGEAVGWAAAIGAVSIWASWAVATRWLLGSATLDAIDMIAVRFLAAAALMLPHALRHGLPLCRLPPLSLAAVVGGSGFAFSLCNTGGLVFAPAGHAGAMTAPLSAVFTGLLAHLVLRERLGRRSLSGLGLILAGVATLVGATLAGHDRRVFLGHALFAGGGFLFACYTIAIRRARLGSLDAVALSVIGSAVVYVPVYLLLVGPRFLDAPAAELFLQGALHGGLAATLSVILFSIGVARLGAARAASPAALNPALTALLAIPVLGEVPSLIEIPGFAALTAGVWLASGARLRGGPRLEPPGKGA</sequence>
<dbReference type="AlphaFoldDB" id="A0A975U3V8"/>
<protein>
    <submittedName>
        <fullName evidence="3">DMT family transporter</fullName>
    </submittedName>
</protein>
<feature type="transmembrane region" description="Helical" evidence="1">
    <location>
        <begin position="42"/>
        <end position="62"/>
    </location>
</feature>
<dbReference type="EMBL" id="CP076448">
    <property type="protein sequence ID" value="QXM25895.1"/>
    <property type="molecule type" value="Genomic_DNA"/>
</dbReference>
<feature type="domain" description="EamA" evidence="2">
    <location>
        <begin position="15"/>
        <end position="145"/>
    </location>
</feature>
<dbReference type="GO" id="GO:0016020">
    <property type="term" value="C:membrane"/>
    <property type="evidence" value="ECO:0007669"/>
    <property type="project" value="InterPro"/>
</dbReference>
<feature type="transmembrane region" description="Helical" evidence="1">
    <location>
        <begin position="74"/>
        <end position="97"/>
    </location>
</feature>
<gene>
    <name evidence="3" type="ORF">KO353_06785</name>
</gene>
<dbReference type="Proteomes" id="UP000694001">
    <property type="component" value="Chromosome"/>
</dbReference>
<feature type="transmembrane region" description="Helical" evidence="1">
    <location>
        <begin position="12"/>
        <end position="30"/>
    </location>
</feature>
<dbReference type="KEGG" id="elio:KO353_06785"/>
<evidence type="ECO:0000313" key="4">
    <source>
        <dbReference type="Proteomes" id="UP000694001"/>
    </source>
</evidence>
<reference evidence="3" key="1">
    <citation type="submission" date="2021-06" db="EMBL/GenBank/DDBJ databases">
        <title>Elioraea tepida, sp. nov., a moderately thermophilic aerobic anoxygenic phototrophic bacterium isolated from an alkaline siliceous hot spring mat community in Yellowstone National Park, WY, USA.</title>
        <authorList>
            <person name="Saini M.K."/>
            <person name="Yoshida S."/>
            <person name="Sebastian A."/>
            <person name="Hirose S."/>
            <person name="Hara E."/>
            <person name="Tamaki H."/>
            <person name="Soulier N.T."/>
            <person name="Albert I."/>
            <person name="Hanada S."/>
            <person name="Bryant D.A."/>
            <person name="Tank M."/>
        </authorList>
    </citation>
    <scope>NUCLEOTIDE SEQUENCE</scope>
    <source>
        <strain evidence="3">MS-P2</strain>
    </source>
</reference>
<keyword evidence="4" id="KW-1185">Reference proteome</keyword>
<name>A0A975U3V8_9PROT</name>
<dbReference type="RefSeq" id="WP_218286946.1">
    <property type="nucleotide sequence ID" value="NZ_CP076448.1"/>
</dbReference>